<feature type="region of interest" description="Disordered" evidence="1">
    <location>
        <begin position="97"/>
        <end position="289"/>
    </location>
</feature>
<feature type="region of interest" description="Disordered" evidence="1">
    <location>
        <begin position="58"/>
        <end position="82"/>
    </location>
</feature>
<sequence length="412" mass="48399">MSKNQLIQIKLDKKGGIGSKLVSADTSKVDIKQQSKLEDSKFEEYERELEKFSKMRIKDQKDKLNQSTKTELGKPTVNTSMRQPAVTLQSFMEDLPEEEEYKVKQSEKSLFEEGSGLHLSQANYYIDEMDDQARREYQKRDKLMKTKEEKARQQNQQQVSQQNQQKKEEEAIKVNEQSKISGVNIKKQESDNQKQPKNEKKSKGQRNKAKGEVRVDNENKNPNQQRKKNEEKQGKKQGEDESDDSSSDFQKNDNGFDSESESDNSNDSDSSEQSRGRQNSRRRRKDRDINRNFSPAKLVDEDLYNIEDMIENSIKNLESVYKPKIFRHTALKNFLAKALAEMNPDLSLQGTTIEYFSELFVRYIFEKASFEYWKVKNNQVDYQGWPDPLKMDVMFENIWNSNYEHQLSFLYK</sequence>
<feature type="compositionally biased region" description="Basic and acidic residues" evidence="1">
    <location>
        <begin position="131"/>
        <end position="152"/>
    </location>
</feature>
<dbReference type="Proteomes" id="UP000039865">
    <property type="component" value="Unassembled WGS sequence"/>
</dbReference>
<evidence type="ECO:0000313" key="3">
    <source>
        <dbReference type="Proteomes" id="UP000039865"/>
    </source>
</evidence>
<protein>
    <submittedName>
        <fullName evidence="2">Uncharacterized protein</fullName>
    </submittedName>
</protein>
<feature type="compositionally biased region" description="Basic and acidic residues" evidence="1">
    <location>
        <begin position="209"/>
        <end position="219"/>
    </location>
</feature>
<evidence type="ECO:0000256" key="1">
    <source>
        <dbReference type="SAM" id="MobiDB-lite"/>
    </source>
</evidence>
<feature type="compositionally biased region" description="Polar residues" evidence="1">
    <location>
        <begin position="65"/>
        <end position="82"/>
    </location>
</feature>
<accession>A0A078AB60</accession>
<reference evidence="2 3" key="1">
    <citation type="submission" date="2014-06" db="EMBL/GenBank/DDBJ databases">
        <authorList>
            <person name="Swart Estienne"/>
        </authorList>
    </citation>
    <scope>NUCLEOTIDE SEQUENCE [LARGE SCALE GENOMIC DNA]</scope>
    <source>
        <strain evidence="2 3">130c</strain>
    </source>
</reference>
<feature type="compositionally biased region" description="Basic and acidic residues" evidence="1">
    <location>
        <begin position="101"/>
        <end position="111"/>
    </location>
</feature>
<name>A0A078AB60_STYLE</name>
<feature type="compositionally biased region" description="Basic and acidic residues" evidence="1">
    <location>
        <begin position="227"/>
        <end position="239"/>
    </location>
</feature>
<gene>
    <name evidence="2" type="primary">Contig2571.g2754</name>
    <name evidence="2" type="ORF">STYLEM_8107</name>
</gene>
<dbReference type="AlphaFoldDB" id="A0A078AB60"/>
<dbReference type="OMA" id="KASFEYW"/>
<organism evidence="2 3">
    <name type="scientific">Stylonychia lemnae</name>
    <name type="common">Ciliate</name>
    <dbReference type="NCBI Taxonomy" id="5949"/>
    <lineage>
        <taxon>Eukaryota</taxon>
        <taxon>Sar</taxon>
        <taxon>Alveolata</taxon>
        <taxon>Ciliophora</taxon>
        <taxon>Intramacronucleata</taxon>
        <taxon>Spirotrichea</taxon>
        <taxon>Stichotrichia</taxon>
        <taxon>Sporadotrichida</taxon>
        <taxon>Oxytrichidae</taxon>
        <taxon>Stylonychinae</taxon>
        <taxon>Stylonychia</taxon>
    </lineage>
</organism>
<dbReference type="EMBL" id="CCKQ01007713">
    <property type="protein sequence ID" value="CDW79121.1"/>
    <property type="molecule type" value="Genomic_DNA"/>
</dbReference>
<evidence type="ECO:0000313" key="2">
    <source>
        <dbReference type="EMBL" id="CDW79121.1"/>
    </source>
</evidence>
<feature type="compositionally biased region" description="Acidic residues" evidence="1">
    <location>
        <begin position="256"/>
        <end position="270"/>
    </location>
</feature>
<dbReference type="InParanoid" id="A0A078AB60"/>
<keyword evidence="3" id="KW-1185">Reference proteome</keyword>
<feature type="compositionally biased region" description="Basic and acidic residues" evidence="1">
    <location>
        <begin position="186"/>
        <end position="202"/>
    </location>
</feature>
<proteinExistence type="predicted"/>
<feature type="compositionally biased region" description="Low complexity" evidence="1">
    <location>
        <begin position="153"/>
        <end position="164"/>
    </location>
</feature>